<feature type="transmembrane region" description="Helical" evidence="6">
    <location>
        <begin position="374"/>
        <end position="395"/>
    </location>
</feature>
<dbReference type="InterPro" id="IPR015510">
    <property type="entry name" value="PGRP"/>
</dbReference>
<evidence type="ECO:0000256" key="1">
    <source>
        <dbReference type="ARBA" id="ARBA00007553"/>
    </source>
</evidence>
<dbReference type="Proteomes" id="UP000719412">
    <property type="component" value="Unassembled WGS sequence"/>
</dbReference>
<keyword evidence="2" id="KW-0399">Innate immunity</keyword>
<accession>A0A8J6H8K9</accession>
<dbReference type="AlphaFoldDB" id="A0A8J6H8K9"/>
<dbReference type="GO" id="GO:0045087">
    <property type="term" value="P:innate immune response"/>
    <property type="evidence" value="ECO:0007669"/>
    <property type="project" value="UniProtKB-KW"/>
</dbReference>
<feature type="domain" description="N-acetylmuramoyl-L-alanine amidase" evidence="7">
    <location>
        <begin position="447"/>
        <end position="580"/>
    </location>
</feature>
<evidence type="ECO:0000259" key="7">
    <source>
        <dbReference type="SMART" id="SM00644"/>
    </source>
</evidence>
<dbReference type="InterPro" id="IPR002502">
    <property type="entry name" value="Amidase_domain"/>
</dbReference>
<dbReference type="EMBL" id="JABDTM020027720">
    <property type="protein sequence ID" value="KAH0810094.1"/>
    <property type="molecule type" value="Genomic_DNA"/>
</dbReference>
<dbReference type="FunFam" id="3.40.80.10:FF:000001">
    <property type="entry name" value="Peptidoglycan recognition protein 1"/>
    <property type="match status" value="2"/>
</dbReference>
<feature type="domain" description="Peptidoglycan recognition protein family" evidence="8">
    <location>
        <begin position="435"/>
        <end position="574"/>
    </location>
</feature>
<comment type="function">
    <text evidence="4">Peptidoglycan-recognition protein probably involved in innate immunity by binding to peptidoglycans (PGN) of bacteria and activating the prophenoloxidase (proPO) cascade immune response. Binds to 1,3-beta-D-glucan and PGN.</text>
</comment>
<dbReference type="SMART" id="SM00701">
    <property type="entry name" value="PGRP"/>
    <property type="match status" value="2"/>
</dbReference>
<dbReference type="GO" id="GO:0009253">
    <property type="term" value="P:peptidoglycan catabolic process"/>
    <property type="evidence" value="ECO:0007669"/>
    <property type="project" value="InterPro"/>
</dbReference>
<evidence type="ECO:0008006" key="11">
    <source>
        <dbReference type="Google" id="ProtNLM"/>
    </source>
</evidence>
<protein>
    <recommendedName>
        <fullName evidence="11">Peptidoglycan recognition protein</fullName>
    </recommendedName>
</protein>
<dbReference type="GO" id="GO:0008745">
    <property type="term" value="F:N-acetylmuramoyl-L-alanine amidase activity"/>
    <property type="evidence" value="ECO:0007669"/>
    <property type="project" value="InterPro"/>
</dbReference>
<sequence>MTLVGAEDNSVTNVFPVGMHNSGLVLKDEDGNSVTELEEWSGASDQTVVPAAINIENSTDVIIGPVTQFNGPVTIYQNVNGQPTTANQIENGSVNNSVNGKLVKSESTSSDAPHPVEKSSKNSLCNCKYMKYLIIPILVIVILVIVGLVILLGNSKDTPPPKSNDNLTIRPISEGMIIEKSKWGGREARNNTEPLPHPAQFVIIAHTVTPMCYDFPACSKRVQSIQNYHIGSKNYADIGYNFVVGGDGNVYVGRGWDLKNVQNIDSSISISFIGDYTRDYLTPSMINVTKKLLEDGVEKNKLARDYKLVCHSQTQRTISPGPHVCQVVQTWPHFDPGIYFPRKSIKSTAAESLLAPDETGKISVFFSKYVNVKYLGILLTLLLVLVIIGFVILYYQPTSPKPSNNDGDDQPTSPPPKPSNSGGDDDVTVAPRGPGAIIDKAQWGGQPTLNFAKPLQHPTPFVIVSHTVTPVCTNFVECSQRVRSIQEYHVGKLHSPDVGYNFLVGGDGNAYVGRGWDIRNFHSPNSIGISFIGNYIYDHLTPEMIRVTKELLEEGVKKGKLAEDYKLVCHNQTYNTESPGGNVYDVVKTWPHYDSGLYL</sequence>
<comment type="caution">
    <text evidence="9">The sequence shown here is derived from an EMBL/GenBank/DDBJ whole genome shotgun (WGS) entry which is preliminary data.</text>
</comment>
<keyword evidence="6" id="KW-0472">Membrane</keyword>
<dbReference type="PANTHER" id="PTHR11022">
    <property type="entry name" value="PEPTIDOGLYCAN RECOGNITION PROTEIN"/>
    <property type="match status" value="1"/>
</dbReference>
<evidence type="ECO:0000256" key="2">
    <source>
        <dbReference type="ARBA" id="ARBA00022588"/>
    </source>
</evidence>
<evidence type="ECO:0000256" key="4">
    <source>
        <dbReference type="ARBA" id="ARBA00057187"/>
    </source>
</evidence>
<comment type="similarity">
    <text evidence="1">Belongs to the N-acetylmuramoyl-L-alanine amidase 2 family.</text>
</comment>
<keyword evidence="3" id="KW-0391">Immunity</keyword>
<feature type="transmembrane region" description="Helical" evidence="6">
    <location>
        <begin position="129"/>
        <end position="152"/>
    </location>
</feature>
<feature type="domain" description="N-acetylmuramoyl-L-alanine amidase" evidence="7">
    <location>
        <begin position="187"/>
        <end position="321"/>
    </location>
</feature>
<dbReference type="InterPro" id="IPR006619">
    <property type="entry name" value="PGRP_domain_met/bac"/>
</dbReference>
<evidence type="ECO:0000256" key="6">
    <source>
        <dbReference type="SAM" id="Phobius"/>
    </source>
</evidence>
<name>A0A8J6H8K9_TENMO</name>
<dbReference type="CDD" id="cd06583">
    <property type="entry name" value="PGRP"/>
    <property type="match status" value="2"/>
</dbReference>
<evidence type="ECO:0000256" key="5">
    <source>
        <dbReference type="SAM" id="MobiDB-lite"/>
    </source>
</evidence>
<evidence type="ECO:0000313" key="9">
    <source>
        <dbReference type="EMBL" id="KAH0810094.1"/>
    </source>
</evidence>
<dbReference type="GO" id="GO:0008270">
    <property type="term" value="F:zinc ion binding"/>
    <property type="evidence" value="ECO:0007669"/>
    <property type="project" value="InterPro"/>
</dbReference>
<dbReference type="SUPFAM" id="SSF55846">
    <property type="entry name" value="N-acetylmuramoyl-L-alanine amidase-like"/>
    <property type="match status" value="2"/>
</dbReference>
<keyword evidence="10" id="KW-1185">Reference proteome</keyword>
<keyword evidence="6" id="KW-1133">Transmembrane helix</keyword>
<dbReference type="Pfam" id="PF01510">
    <property type="entry name" value="Amidase_2"/>
    <property type="match status" value="2"/>
</dbReference>
<evidence type="ECO:0000259" key="8">
    <source>
        <dbReference type="SMART" id="SM00701"/>
    </source>
</evidence>
<gene>
    <name evidence="9" type="ORF">GEV33_012698</name>
</gene>
<proteinExistence type="inferred from homology"/>
<keyword evidence="6" id="KW-0812">Transmembrane</keyword>
<feature type="domain" description="Peptidoglycan recognition protein family" evidence="8">
    <location>
        <begin position="175"/>
        <end position="315"/>
    </location>
</feature>
<dbReference type="Gene3D" id="3.40.80.10">
    <property type="entry name" value="Peptidoglycan recognition protein-like"/>
    <property type="match status" value="2"/>
</dbReference>
<organism evidence="9 10">
    <name type="scientific">Tenebrio molitor</name>
    <name type="common">Yellow mealworm beetle</name>
    <dbReference type="NCBI Taxonomy" id="7067"/>
    <lineage>
        <taxon>Eukaryota</taxon>
        <taxon>Metazoa</taxon>
        <taxon>Ecdysozoa</taxon>
        <taxon>Arthropoda</taxon>
        <taxon>Hexapoda</taxon>
        <taxon>Insecta</taxon>
        <taxon>Pterygota</taxon>
        <taxon>Neoptera</taxon>
        <taxon>Endopterygota</taxon>
        <taxon>Coleoptera</taxon>
        <taxon>Polyphaga</taxon>
        <taxon>Cucujiformia</taxon>
        <taxon>Tenebrionidae</taxon>
        <taxon>Tenebrio</taxon>
    </lineage>
</organism>
<dbReference type="InterPro" id="IPR036505">
    <property type="entry name" value="Amidase/PGRP_sf"/>
</dbReference>
<dbReference type="PANTHER" id="PTHR11022:SF74">
    <property type="entry name" value="PEPTIDOGLYCAN-RECOGNITION PROTEIN SA"/>
    <property type="match status" value="1"/>
</dbReference>
<reference evidence="9" key="2">
    <citation type="submission" date="2021-08" db="EMBL/GenBank/DDBJ databases">
        <authorList>
            <person name="Eriksson T."/>
        </authorList>
    </citation>
    <scope>NUCLEOTIDE SEQUENCE</scope>
    <source>
        <strain evidence="9">Stoneville</strain>
        <tissue evidence="9">Whole head</tissue>
    </source>
</reference>
<reference evidence="9" key="1">
    <citation type="journal article" date="2020" name="J Insects Food Feed">
        <title>The yellow mealworm (Tenebrio molitor) genome: a resource for the emerging insects as food and feed industry.</title>
        <authorList>
            <person name="Eriksson T."/>
            <person name="Andere A."/>
            <person name="Kelstrup H."/>
            <person name="Emery V."/>
            <person name="Picard C."/>
        </authorList>
    </citation>
    <scope>NUCLEOTIDE SEQUENCE</scope>
    <source>
        <strain evidence="9">Stoneville</strain>
        <tissue evidence="9">Whole head</tissue>
    </source>
</reference>
<evidence type="ECO:0000256" key="3">
    <source>
        <dbReference type="ARBA" id="ARBA00022859"/>
    </source>
</evidence>
<dbReference type="SMART" id="SM00644">
    <property type="entry name" value="Ami_2"/>
    <property type="match status" value="2"/>
</dbReference>
<evidence type="ECO:0000313" key="10">
    <source>
        <dbReference type="Proteomes" id="UP000719412"/>
    </source>
</evidence>
<feature type="region of interest" description="Disordered" evidence="5">
    <location>
        <begin position="401"/>
        <end position="431"/>
    </location>
</feature>